<feature type="domain" description="BAH" evidence="2">
    <location>
        <begin position="183"/>
        <end position="302"/>
    </location>
</feature>
<dbReference type="InterPro" id="IPR043151">
    <property type="entry name" value="BAH_sf"/>
</dbReference>
<feature type="compositionally biased region" description="Acidic residues" evidence="1">
    <location>
        <begin position="665"/>
        <end position="693"/>
    </location>
</feature>
<dbReference type="SMART" id="SM00439">
    <property type="entry name" value="BAH"/>
    <property type="match status" value="1"/>
</dbReference>
<accession>A0ABD3KF85</accession>
<dbReference type="Proteomes" id="UP001634007">
    <property type="component" value="Unassembled WGS sequence"/>
</dbReference>
<dbReference type="PANTHER" id="PTHR31917:SF101">
    <property type="entry name" value="OS07G0607300 PROTEIN"/>
    <property type="match status" value="1"/>
</dbReference>
<evidence type="ECO:0000313" key="3">
    <source>
        <dbReference type="EMBL" id="KAL3736596.1"/>
    </source>
</evidence>
<feature type="region of interest" description="Disordered" evidence="1">
    <location>
        <begin position="624"/>
        <end position="647"/>
    </location>
</feature>
<feature type="region of interest" description="Disordered" evidence="1">
    <location>
        <begin position="326"/>
        <end position="345"/>
    </location>
</feature>
<feature type="region of interest" description="Disordered" evidence="1">
    <location>
        <begin position="660"/>
        <end position="696"/>
    </location>
</feature>
<proteinExistence type="predicted"/>
<dbReference type="Pfam" id="PF05641">
    <property type="entry name" value="Agenet"/>
    <property type="match status" value="1"/>
</dbReference>
<reference evidence="3 4" key="1">
    <citation type="submission" date="2024-11" db="EMBL/GenBank/DDBJ databases">
        <title>Chromosome-level genome assembly of Eucalyptus globulus Labill. provides insights into its genome evolution.</title>
        <authorList>
            <person name="Li X."/>
        </authorList>
    </citation>
    <scope>NUCLEOTIDE SEQUENCE [LARGE SCALE GENOMIC DNA]</scope>
    <source>
        <strain evidence="3">CL2024</strain>
        <tissue evidence="3">Fresh tender leaves</tissue>
    </source>
</reference>
<comment type="caution">
    <text evidence="3">The sequence shown here is derived from an EMBL/GenBank/DDBJ whole genome shotgun (WGS) entry which is preliminary data.</text>
</comment>
<dbReference type="InterPro" id="IPR001025">
    <property type="entry name" value="BAH_dom"/>
</dbReference>
<protein>
    <recommendedName>
        <fullName evidence="2">BAH domain-containing protein</fullName>
    </recommendedName>
</protein>
<dbReference type="PROSITE" id="PS51038">
    <property type="entry name" value="BAH"/>
    <property type="match status" value="1"/>
</dbReference>
<dbReference type="Pfam" id="PF01426">
    <property type="entry name" value="BAH"/>
    <property type="match status" value="1"/>
</dbReference>
<keyword evidence="4" id="KW-1185">Reference proteome</keyword>
<dbReference type="InterPro" id="IPR014002">
    <property type="entry name" value="Agenet_dom_plant"/>
</dbReference>
<evidence type="ECO:0000256" key="1">
    <source>
        <dbReference type="SAM" id="MobiDB-lite"/>
    </source>
</evidence>
<organism evidence="3 4">
    <name type="scientific">Eucalyptus globulus</name>
    <name type="common">Tasmanian blue gum</name>
    <dbReference type="NCBI Taxonomy" id="34317"/>
    <lineage>
        <taxon>Eukaryota</taxon>
        <taxon>Viridiplantae</taxon>
        <taxon>Streptophyta</taxon>
        <taxon>Embryophyta</taxon>
        <taxon>Tracheophyta</taxon>
        <taxon>Spermatophyta</taxon>
        <taxon>Magnoliopsida</taxon>
        <taxon>eudicotyledons</taxon>
        <taxon>Gunneridae</taxon>
        <taxon>Pentapetalae</taxon>
        <taxon>rosids</taxon>
        <taxon>malvids</taxon>
        <taxon>Myrtales</taxon>
        <taxon>Myrtaceae</taxon>
        <taxon>Myrtoideae</taxon>
        <taxon>Eucalypteae</taxon>
        <taxon>Eucalyptus</taxon>
    </lineage>
</organism>
<name>A0ABD3KF85_EUCGL</name>
<evidence type="ECO:0000313" key="4">
    <source>
        <dbReference type="Proteomes" id="UP001634007"/>
    </source>
</evidence>
<dbReference type="Gene3D" id="2.30.30.490">
    <property type="match status" value="1"/>
</dbReference>
<dbReference type="CDD" id="cd20405">
    <property type="entry name" value="Tudor_Agenet_AtDUF_rpt1_3"/>
    <property type="match status" value="1"/>
</dbReference>
<dbReference type="AlphaFoldDB" id="A0ABD3KF85"/>
<sequence>MSGEGCCFVEWKEQFVSSERGNRVVHYFLKDSAGQTILAVVGTERSVRHMFYVVADEFVQAYGSQCSIHAGFKWRSRREVVDWLTSMISKHRGSPKNDKSHALRNFEFPLKRSLGQVSDCQVRFSFSCCLLRFFARDVFLILVFQGRPVSILGGHTSEIVWSGTSWTCGKQLKHYPSFCRNGITIAIHSFVFVMGKGETRYLAYLEDMYEDRRGQKKVKIRWLHYSDEVKGVTPIRNPHPKEVFITPYAQVVSAECVDGPATVLTREHYNECVAAVPQALSSKIYQCFRQFRNNKVKSFELSKLKGYFDQPILSCFLSNPLQKPDTASNGLTGEEDEDLTSGPDVKVGGKRTRSCRGYKRCVAAYSGVKRSRRDFANPTYEPANKNLIDGLLAQRLLSLKHVNSQPRFTPRFKVGEKIELLCQDSGIRGCWFRCTILQVTRKQLKVCYDDLKDDDGSTNLEEWIPAVKFAAPDKLGMRVPGRQTIRPIPSSVDQIKPPLDVGVAVDAWWSDGWWEGVVIGVNNCEDDNIKIYFPGENFMSTQMKYLRISRDWVGDTWIDIEAKKDILSAINTANALESKLSASSTVIKEVKSDDVAGSEADTTTVIEVICDEGKLNCATTASNGLAEDVDPADDKNPSPLIHESNEDDDYYKINDIRNLEGDVGGSDDNDDIDDDDVEDDVQSEDDNALDMDASETSAQNCKLVEIMEVVA</sequence>
<dbReference type="InterPro" id="IPR008395">
    <property type="entry name" value="Agenet-like_dom"/>
</dbReference>
<dbReference type="EMBL" id="JBJKBG010000006">
    <property type="protein sequence ID" value="KAL3736596.1"/>
    <property type="molecule type" value="Genomic_DNA"/>
</dbReference>
<dbReference type="SMART" id="SM00743">
    <property type="entry name" value="Agenet"/>
    <property type="match status" value="2"/>
</dbReference>
<gene>
    <name evidence="3" type="ORF">ACJRO7_025526</name>
</gene>
<evidence type="ECO:0000259" key="2">
    <source>
        <dbReference type="PROSITE" id="PS51038"/>
    </source>
</evidence>
<dbReference type="PANTHER" id="PTHR31917">
    <property type="entry name" value="AGENET DOMAIN-CONTAINING PROTEIN-RELATED"/>
    <property type="match status" value="1"/>
</dbReference>